<protein>
    <submittedName>
        <fullName evidence="1">Uncharacterized protein</fullName>
    </submittedName>
</protein>
<comment type="caution">
    <text evidence="1">The sequence shown here is derived from an EMBL/GenBank/DDBJ whole genome shotgun (WGS) entry which is preliminary data.</text>
</comment>
<name>A0A392QXQ0_9FABA</name>
<dbReference type="EMBL" id="LXQA010165228">
    <property type="protein sequence ID" value="MCI28360.1"/>
    <property type="molecule type" value="Genomic_DNA"/>
</dbReference>
<sequence length="59" mass="6552">PVCQDLSLKNARNPSSLPPFHRVHPLFASSSHFEYPCPPYTLVSQLGPSGSGLDWSSRW</sequence>
<evidence type="ECO:0000313" key="2">
    <source>
        <dbReference type="Proteomes" id="UP000265520"/>
    </source>
</evidence>
<dbReference type="AlphaFoldDB" id="A0A392QXQ0"/>
<reference evidence="1 2" key="1">
    <citation type="journal article" date="2018" name="Front. Plant Sci.">
        <title>Red Clover (Trifolium pratense) and Zigzag Clover (T. medium) - A Picture of Genomic Similarities and Differences.</title>
        <authorList>
            <person name="Dluhosova J."/>
            <person name="Istvanek J."/>
            <person name="Nedelnik J."/>
            <person name="Repkova J."/>
        </authorList>
    </citation>
    <scope>NUCLEOTIDE SEQUENCE [LARGE SCALE GENOMIC DNA]</scope>
    <source>
        <strain evidence="2">cv. 10/8</strain>
        <tissue evidence="1">Leaf</tissue>
    </source>
</reference>
<organism evidence="1 2">
    <name type="scientific">Trifolium medium</name>
    <dbReference type="NCBI Taxonomy" id="97028"/>
    <lineage>
        <taxon>Eukaryota</taxon>
        <taxon>Viridiplantae</taxon>
        <taxon>Streptophyta</taxon>
        <taxon>Embryophyta</taxon>
        <taxon>Tracheophyta</taxon>
        <taxon>Spermatophyta</taxon>
        <taxon>Magnoliopsida</taxon>
        <taxon>eudicotyledons</taxon>
        <taxon>Gunneridae</taxon>
        <taxon>Pentapetalae</taxon>
        <taxon>rosids</taxon>
        <taxon>fabids</taxon>
        <taxon>Fabales</taxon>
        <taxon>Fabaceae</taxon>
        <taxon>Papilionoideae</taxon>
        <taxon>50 kb inversion clade</taxon>
        <taxon>NPAAA clade</taxon>
        <taxon>Hologalegina</taxon>
        <taxon>IRL clade</taxon>
        <taxon>Trifolieae</taxon>
        <taxon>Trifolium</taxon>
    </lineage>
</organism>
<evidence type="ECO:0000313" key="1">
    <source>
        <dbReference type="EMBL" id="MCI28360.1"/>
    </source>
</evidence>
<dbReference type="Proteomes" id="UP000265520">
    <property type="component" value="Unassembled WGS sequence"/>
</dbReference>
<keyword evidence="2" id="KW-1185">Reference proteome</keyword>
<accession>A0A392QXQ0</accession>
<feature type="non-terminal residue" evidence="1">
    <location>
        <position position="1"/>
    </location>
</feature>
<proteinExistence type="predicted"/>